<evidence type="ECO:0000313" key="3">
    <source>
        <dbReference type="Proteomes" id="UP000252167"/>
    </source>
</evidence>
<dbReference type="Proteomes" id="UP000252167">
    <property type="component" value="Unassembled WGS sequence"/>
</dbReference>
<dbReference type="SUPFAM" id="SSF101262">
    <property type="entry name" value="Methenyltetrahydrofolate cyclohydrolase-like"/>
    <property type="match status" value="1"/>
</dbReference>
<dbReference type="InterPro" id="IPR036178">
    <property type="entry name" value="Formintransfe-cycloase-like_sf"/>
</dbReference>
<dbReference type="RefSeq" id="WP_113607237.1">
    <property type="nucleotide sequence ID" value="NZ_POAF01000003.1"/>
</dbReference>
<keyword evidence="2" id="KW-0808">Transferase</keyword>
<protein>
    <submittedName>
        <fullName evidence="2">Formiminotransferase-cyclodeaminase</fullName>
    </submittedName>
</protein>
<accession>A0A365YHV8</accession>
<dbReference type="Gene3D" id="1.20.120.680">
    <property type="entry name" value="Formiminotetrahydrofolate cyclodeaminase monomer, up-and-down helical bundle"/>
    <property type="match status" value="1"/>
</dbReference>
<evidence type="ECO:0000313" key="2">
    <source>
        <dbReference type="EMBL" id="RBM02007.1"/>
    </source>
</evidence>
<evidence type="ECO:0000259" key="1">
    <source>
        <dbReference type="Pfam" id="PF04961"/>
    </source>
</evidence>
<organism evidence="2 3">
    <name type="scientific">Glutamicibacter soli</name>
    <dbReference type="NCBI Taxonomy" id="453836"/>
    <lineage>
        <taxon>Bacteria</taxon>
        <taxon>Bacillati</taxon>
        <taxon>Actinomycetota</taxon>
        <taxon>Actinomycetes</taxon>
        <taxon>Micrococcales</taxon>
        <taxon>Micrococcaceae</taxon>
        <taxon>Glutamicibacter</taxon>
    </lineage>
</organism>
<proteinExistence type="predicted"/>
<gene>
    <name evidence="2" type="ORF">C1H84_08575</name>
</gene>
<sequence length="218" mass="22389">MEKPESVSTQQLTVAQWTEKLSQTTGVPGGGAGSGVMLSVAAALICMAAGYSEDAEAEGEAGRIRRRGQILRNESLQLADEDAACSASFGAAFHAPAGAARSAAICGAALQAARSSAAIGKRAAAAVDDIRWLAEYGNQALVADVVVALGALRASISGCRANVCFDLSTLQAHRDSGRPEGEDAPLHGTLEQLDRALASIDKLSAVIDARIRDRLSGD</sequence>
<dbReference type="GO" id="GO:0016740">
    <property type="term" value="F:transferase activity"/>
    <property type="evidence" value="ECO:0007669"/>
    <property type="project" value="UniProtKB-KW"/>
</dbReference>
<name>A0A365YHV8_9MICC</name>
<dbReference type="InterPro" id="IPR007044">
    <property type="entry name" value="Cyclodeamin/CycHdrlase"/>
</dbReference>
<comment type="caution">
    <text evidence="2">The sequence shown here is derived from an EMBL/GenBank/DDBJ whole genome shotgun (WGS) entry which is preliminary data.</text>
</comment>
<feature type="domain" description="Cyclodeaminase/cyclohydrolase" evidence="1">
    <location>
        <begin position="13"/>
        <end position="170"/>
    </location>
</feature>
<dbReference type="Pfam" id="PF04961">
    <property type="entry name" value="FTCD_C"/>
    <property type="match status" value="1"/>
</dbReference>
<reference evidence="2 3" key="1">
    <citation type="submission" date="2018-01" db="EMBL/GenBank/DDBJ databases">
        <title>Glutamicibacter soli strain NHPC-3 Whole genome sequence and assembly.</title>
        <authorList>
            <person name="Choudhury P."/>
            <person name="Gupta D."/>
            <person name="Sengupta K."/>
            <person name="Jawed A."/>
            <person name="Sultana N."/>
            <person name="Saha P."/>
        </authorList>
    </citation>
    <scope>NUCLEOTIDE SEQUENCE [LARGE SCALE GENOMIC DNA]</scope>
    <source>
        <strain evidence="2 3">NHPC-3</strain>
    </source>
</reference>
<keyword evidence="3" id="KW-1185">Reference proteome</keyword>
<dbReference type="EMBL" id="POAF01000003">
    <property type="protein sequence ID" value="RBM02007.1"/>
    <property type="molecule type" value="Genomic_DNA"/>
</dbReference>
<dbReference type="AlphaFoldDB" id="A0A365YHV8"/>